<dbReference type="eggNOG" id="KOG1343">
    <property type="taxonomic scope" value="Eukaryota"/>
</dbReference>
<dbReference type="Gene3D" id="3.40.800.20">
    <property type="entry name" value="Histone deacetylase domain"/>
    <property type="match status" value="1"/>
</dbReference>
<feature type="coiled-coil region" evidence="1">
    <location>
        <begin position="457"/>
        <end position="491"/>
    </location>
</feature>
<dbReference type="InterPro" id="IPR000286">
    <property type="entry name" value="HDACs"/>
</dbReference>
<dbReference type="Proteomes" id="UP000011777">
    <property type="component" value="Unassembled WGS sequence"/>
</dbReference>
<dbReference type="HOGENOM" id="CLU_024583_0_0_1"/>
<gene>
    <name evidence="3" type="ORF">G210_1042</name>
</gene>
<evidence type="ECO:0000313" key="4">
    <source>
        <dbReference type="Proteomes" id="UP000011777"/>
    </source>
</evidence>
<comment type="caution">
    <text evidence="3">The sequence shown here is derived from an EMBL/GenBank/DDBJ whole genome shotgun (WGS) entry which is preliminary data.</text>
</comment>
<dbReference type="InterPro" id="IPR023801">
    <property type="entry name" value="His_deacetylse_dom"/>
</dbReference>
<dbReference type="InterPro" id="IPR037138">
    <property type="entry name" value="His_deacetylse_dom_sf"/>
</dbReference>
<keyword evidence="4" id="KW-1185">Reference proteome</keyword>
<dbReference type="PANTHER" id="PTHR47558">
    <property type="entry name" value="HISTONE DEACETYLASE HOS3"/>
    <property type="match status" value="1"/>
</dbReference>
<dbReference type="Pfam" id="PF00850">
    <property type="entry name" value="Hist_deacetyl"/>
    <property type="match status" value="2"/>
</dbReference>
<organism evidence="3 4">
    <name type="scientific">Candida maltosa (strain Xu316)</name>
    <name type="common">Yeast</name>
    <dbReference type="NCBI Taxonomy" id="1245528"/>
    <lineage>
        <taxon>Eukaryota</taxon>
        <taxon>Fungi</taxon>
        <taxon>Dikarya</taxon>
        <taxon>Ascomycota</taxon>
        <taxon>Saccharomycotina</taxon>
        <taxon>Pichiomycetes</taxon>
        <taxon>Debaryomycetaceae</taxon>
        <taxon>Candida/Lodderomyces clade</taxon>
        <taxon>Candida</taxon>
    </lineage>
</organism>
<evidence type="ECO:0000313" key="3">
    <source>
        <dbReference type="EMBL" id="EMG48389.1"/>
    </source>
</evidence>
<dbReference type="PRINTS" id="PR01270">
    <property type="entry name" value="HDASUPER"/>
</dbReference>
<accession>M3K0Z0</accession>
<name>M3K0Z0_CANMX</name>
<dbReference type="SUPFAM" id="SSF52768">
    <property type="entry name" value="Arginase/deacetylase"/>
    <property type="match status" value="1"/>
</dbReference>
<protein>
    <submittedName>
        <fullName evidence="3">Histone deacetylase HOS3</fullName>
    </submittedName>
</protein>
<keyword evidence="1" id="KW-0175">Coiled coil</keyword>
<reference evidence="3 4" key="1">
    <citation type="submission" date="2013-02" db="EMBL/GenBank/DDBJ databases">
        <title>Genome sequence of Candida maltosa Xu316, a potential industrial strain for xylitol and ethanol production.</title>
        <authorList>
            <person name="Yu J."/>
            <person name="Wang Q."/>
            <person name="Geng X."/>
            <person name="Bao W."/>
            <person name="He P."/>
            <person name="Cai J."/>
        </authorList>
    </citation>
    <scope>NUCLEOTIDE SEQUENCE [LARGE SCALE GENOMIC DNA]</scope>
    <source>
        <strain evidence="4">Xu316</strain>
    </source>
</reference>
<feature type="domain" description="Histone deacetylase" evidence="2">
    <location>
        <begin position="511"/>
        <end position="581"/>
    </location>
</feature>
<dbReference type="GO" id="GO:0005634">
    <property type="term" value="C:nucleus"/>
    <property type="evidence" value="ECO:0007669"/>
    <property type="project" value="TreeGrafter"/>
</dbReference>
<evidence type="ECO:0000256" key="1">
    <source>
        <dbReference type="SAM" id="Coils"/>
    </source>
</evidence>
<dbReference type="EMBL" id="AOGT01001131">
    <property type="protein sequence ID" value="EMG48389.1"/>
    <property type="molecule type" value="Genomic_DNA"/>
</dbReference>
<dbReference type="OrthoDB" id="5232919at2759"/>
<feature type="domain" description="Histone deacetylase" evidence="2">
    <location>
        <begin position="219"/>
        <end position="461"/>
    </location>
</feature>
<evidence type="ECO:0000259" key="2">
    <source>
        <dbReference type="Pfam" id="PF00850"/>
    </source>
</evidence>
<dbReference type="GO" id="GO:0004407">
    <property type="term" value="F:histone deacetylase activity"/>
    <property type="evidence" value="ECO:0007669"/>
    <property type="project" value="TreeGrafter"/>
</dbReference>
<dbReference type="OMA" id="GTQDICW"/>
<dbReference type="PANTHER" id="PTHR47558:SF1">
    <property type="entry name" value="HISTONE DEACETYLASE HOS3"/>
    <property type="match status" value="1"/>
</dbReference>
<sequence>MSKSSISNHANDSEDSLIEAFETTLTIRPTTNEYEDNDISIDHTTLPNTSYNYTTTSIVGIEELEENEQISEQIPKFKTKRRYSLLPKITAFKKTGSPALEEYYNQQKIDPEFDAILKPSPLVDESLTKYTQTYNDFLASNPHIENESPRFVHDSSKTLVLLSPYSAEHAFGRKWVTKSYLSTIFERPQRLLASCIGVASAVTMFPFYYKVSNSTKRGSVFSSHVRKIHGKNWPKKLFELCLESHTKLNNNKLEVPEDWNTGDIYLTPKTINAIEGVIGTIETAVDALFSKKKKDTHNLAFVVIRPPGHHSHACLPSGFCLLNNVQIGIEYAFEQYGVTHCAILDIDLHHGDGSQDICWERAGFTGDYGQQEEDEIIDPKLNPRDDYGKRFATFPKVGYFSIHDIKSYPTELGYATKENIKNASTCIMDHDLNIWNVHLQEWSNEDEFYKHYQTKYVSILNRANQFLNNAKKQYEEEYKEYLEQLSKYNKYLLKPHLYNQAVTQPTPPPPFKPLIAISAGFDASEYENPQMQRHGINVPTSFYATFTKDVVKLAKIHTNGKVLSFLEGGYSDGALSTGIFSHLIGLNNDDEFLWNHSWGSNQVMKELIKGCKKNWTPYKKPQSDVTVWANEVIKLGRSMMPNAILPATYIYDDQTKEVNKPMNKMVKEIMDRGGTTKPVLSPIRSDPEDTRKIMRHTRSYYKKANGNNNNNDDVYE</sequence>
<dbReference type="AlphaFoldDB" id="M3K0Z0"/>
<dbReference type="GO" id="GO:0010468">
    <property type="term" value="P:regulation of gene expression"/>
    <property type="evidence" value="ECO:0007669"/>
    <property type="project" value="UniProtKB-ARBA"/>
</dbReference>
<dbReference type="STRING" id="1245528.M3K0Z0"/>
<dbReference type="InterPro" id="IPR023696">
    <property type="entry name" value="Ureohydrolase_dom_sf"/>
</dbReference>
<dbReference type="InterPro" id="IPR053244">
    <property type="entry name" value="HDAC_HD_type_1"/>
</dbReference>
<proteinExistence type="predicted"/>